<keyword evidence="2" id="KW-0560">Oxidoreductase</keyword>
<comment type="caution">
    <text evidence="4">Lacks conserved residue(s) required for the propagation of feature annotation.</text>
</comment>
<dbReference type="GO" id="GO:0004791">
    <property type="term" value="F:thioredoxin-disulfide reductase (NADPH) activity"/>
    <property type="evidence" value="ECO:0007669"/>
    <property type="project" value="UniProtKB-EC"/>
</dbReference>
<dbReference type="Proteomes" id="UP000502706">
    <property type="component" value="Chromosome"/>
</dbReference>
<comment type="catalytic activity">
    <reaction evidence="3">
        <text>[thioredoxin]-dithiol + NADP(+) = [thioredoxin]-disulfide + NADPH + H(+)</text>
        <dbReference type="Rhea" id="RHEA:20345"/>
        <dbReference type="Rhea" id="RHEA-COMP:10698"/>
        <dbReference type="Rhea" id="RHEA-COMP:10700"/>
        <dbReference type="ChEBI" id="CHEBI:15378"/>
        <dbReference type="ChEBI" id="CHEBI:29950"/>
        <dbReference type="ChEBI" id="CHEBI:50058"/>
        <dbReference type="ChEBI" id="CHEBI:57783"/>
        <dbReference type="ChEBI" id="CHEBI:58349"/>
        <dbReference type="EC" id="1.8.1.9"/>
    </reaction>
</comment>
<dbReference type="InterPro" id="IPR011006">
    <property type="entry name" value="CheY-like_superfamily"/>
</dbReference>
<dbReference type="PROSITE" id="PS50110">
    <property type="entry name" value="RESPONSE_REGULATORY"/>
    <property type="match status" value="1"/>
</dbReference>
<proteinExistence type="predicted"/>
<reference evidence="7 8" key="1">
    <citation type="submission" date="2019-10" db="EMBL/GenBank/DDBJ databases">
        <title>Rubrobacter sp nov SCSIO 52915 isolated from a deep-sea sediment in the South China Sea.</title>
        <authorList>
            <person name="Chen R.W."/>
        </authorList>
    </citation>
    <scope>NUCLEOTIDE SEQUENCE [LARGE SCALE GENOMIC DNA]</scope>
    <source>
        <strain evidence="7 8">SCSIO 52915</strain>
    </source>
</reference>
<dbReference type="SMART" id="SM00448">
    <property type="entry name" value="REC"/>
    <property type="match status" value="1"/>
</dbReference>
<feature type="region of interest" description="Disordered" evidence="5">
    <location>
        <begin position="596"/>
        <end position="627"/>
    </location>
</feature>
<sequence length="627" mass="67416">MRHPIRSNNLTPPRNARAGSRKRRVLPNGSGPFTGKVPGSSRPRKPVVLVVDGDRESLRHLRRELRKRYGGDYRVACAGSGREAIVRLRRFEANGDDVALVLAERGMPGISGTELLARVGRVHPTAKRALLVAWGDRAAAGSILRSMSLGHIDYYVNKPWGETDERFHRTVAEFLYDWAKDRMPKFEEIRIVGEQWSPRSHELRDLLGRNGVLHTFHHADSPEGRELLAEVGHGPDRLPVLVLFDGQVLVDPSNSEIADACGVNPTLEKSRFDLVVIGAGPAGLAAAANGASEGLDTLIVEGEAIGGQAGTSSLIRNYPGFPSGIGGAELARRAAEQAWLFGGTFLFMRRVTGLRRAGDEVVVSLSCGQEVTARAVVVATGASYRRLGIPSLEALRGAGVFYGAAVSEAQAMEGREVYVVGAGNSAGQAAMHLSKYASRVTILARGASLETSMSEYLIREIGASENVEVRLETRVAGGGGRARLERLVLEDSRSGRNETVPAAGLFVLIGAEPHTAWLPEGIERDEGGYLITGADFSRYGLPRRGWHVERPPLLMETSMQGVFAVGDVRHGSVKRVASAVGEGSIAVQMVHEYLGSVRRERSREPRSEQPAAEGKGASDEGAMSATA</sequence>
<dbReference type="SUPFAM" id="SSF51905">
    <property type="entry name" value="FAD/NAD(P)-binding domain"/>
    <property type="match status" value="1"/>
</dbReference>
<dbReference type="PRINTS" id="PR00469">
    <property type="entry name" value="PNDRDTASEII"/>
</dbReference>
<evidence type="ECO:0000313" key="8">
    <source>
        <dbReference type="Proteomes" id="UP000502706"/>
    </source>
</evidence>
<evidence type="ECO:0000313" key="7">
    <source>
        <dbReference type="EMBL" id="QIN78039.1"/>
    </source>
</evidence>
<dbReference type="InterPro" id="IPR001789">
    <property type="entry name" value="Sig_transdc_resp-reg_receiver"/>
</dbReference>
<dbReference type="PANTHER" id="PTHR48105">
    <property type="entry name" value="THIOREDOXIN REDUCTASE 1-RELATED-RELATED"/>
    <property type="match status" value="1"/>
</dbReference>
<dbReference type="SUPFAM" id="SSF52172">
    <property type="entry name" value="CheY-like"/>
    <property type="match status" value="1"/>
</dbReference>
<keyword evidence="8" id="KW-1185">Reference proteome</keyword>
<feature type="region of interest" description="Disordered" evidence="5">
    <location>
        <begin position="1"/>
        <end position="45"/>
    </location>
</feature>
<dbReference type="InterPro" id="IPR023753">
    <property type="entry name" value="FAD/NAD-binding_dom"/>
</dbReference>
<dbReference type="GO" id="GO:0000160">
    <property type="term" value="P:phosphorelay signal transduction system"/>
    <property type="evidence" value="ECO:0007669"/>
    <property type="project" value="InterPro"/>
</dbReference>
<dbReference type="Gene3D" id="3.50.50.60">
    <property type="entry name" value="FAD/NAD(P)-binding domain"/>
    <property type="match status" value="2"/>
</dbReference>
<accession>A0A6G8PV10</accession>
<dbReference type="AlphaFoldDB" id="A0A6G8PV10"/>
<dbReference type="Gene3D" id="3.40.50.2300">
    <property type="match status" value="1"/>
</dbReference>
<dbReference type="KEGG" id="rmar:GBA65_05370"/>
<dbReference type="InterPro" id="IPR050097">
    <property type="entry name" value="Ferredoxin-NADP_redctase_2"/>
</dbReference>
<evidence type="ECO:0000256" key="4">
    <source>
        <dbReference type="PROSITE-ProRule" id="PRU00169"/>
    </source>
</evidence>
<feature type="compositionally biased region" description="Polar residues" evidence="5">
    <location>
        <begin position="1"/>
        <end position="12"/>
    </location>
</feature>
<gene>
    <name evidence="7" type="ORF">GBA65_05370</name>
</gene>
<organism evidence="7 8">
    <name type="scientific">Rubrobacter marinus</name>
    <dbReference type="NCBI Taxonomy" id="2653852"/>
    <lineage>
        <taxon>Bacteria</taxon>
        <taxon>Bacillati</taxon>
        <taxon>Actinomycetota</taxon>
        <taxon>Rubrobacteria</taxon>
        <taxon>Rubrobacterales</taxon>
        <taxon>Rubrobacteraceae</taxon>
        <taxon>Rubrobacter</taxon>
    </lineage>
</organism>
<dbReference type="PRINTS" id="PR00368">
    <property type="entry name" value="FADPNR"/>
</dbReference>
<keyword evidence="7" id="KW-0503">Monooxygenase</keyword>
<dbReference type="EMBL" id="CP045121">
    <property type="protein sequence ID" value="QIN78039.1"/>
    <property type="molecule type" value="Genomic_DNA"/>
</dbReference>
<evidence type="ECO:0000256" key="3">
    <source>
        <dbReference type="ARBA" id="ARBA00048132"/>
    </source>
</evidence>
<evidence type="ECO:0000256" key="5">
    <source>
        <dbReference type="SAM" id="MobiDB-lite"/>
    </source>
</evidence>
<evidence type="ECO:0000256" key="2">
    <source>
        <dbReference type="ARBA" id="ARBA00023002"/>
    </source>
</evidence>
<feature type="compositionally biased region" description="Basic and acidic residues" evidence="5">
    <location>
        <begin position="597"/>
        <end position="607"/>
    </location>
</feature>
<evidence type="ECO:0000256" key="1">
    <source>
        <dbReference type="ARBA" id="ARBA00022630"/>
    </source>
</evidence>
<protein>
    <submittedName>
        <fullName evidence="7">SidA/IucD/PvdA family monooxygenase</fullName>
    </submittedName>
</protein>
<name>A0A6G8PV10_9ACTN</name>
<keyword evidence="1" id="KW-0285">Flavoprotein</keyword>
<evidence type="ECO:0000259" key="6">
    <source>
        <dbReference type="PROSITE" id="PS50110"/>
    </source>
</evidence>
<dbReference type="Pfam" id="PF07992">
    <property type="entry name" value="Pyr_redox_2"/>
    <property type="match status" value="1"/>
</dbReference>
<feature type="domain" description="Response regulatory" evidence="6">
    <location>
        <begin position="47"/>
        <end position="173"/>
    </location>
</feature>
<dbReference type="GO" id="GO:0004497">
    <property type="term" value="F:monooxygenase activity"/>
    <property type="evidence" value="ECO:0007669"/>
    <property type="project" value="UniProtKB-KW"/>
</dbReference>
<dbReference type="InterPro" id="IPR036188">
    <property type="entry name" value="FAD/NAD-bd_sf"/>
</dbReference>